<name>A0A179EWC5_ENTTH</name>
<dbReference type="PANTHER" id="PTHR30363:SF4">
    <property type="entry name" value="GLYCEROL-3-PHOSPHATE REGULON REPRESSOR"/>
    <property type="match status" value="1"/>
</dbReference>
<keyword evidence="3" id="KW-0805">Transcription regulation</keyword>
<organism evidence="9 10">
    <name type="scientific">Enterococcus thailandicus</name>
    <dbReference type="NCBI Taxonomy" id="417368"/>
    <lineage>
        <taxon>Bacteria</taxon>
        <taxon>Bacillati</taxon>
        <taxon>Bacillota</taxon>
        <taxon>Bacilli</taxon>
        <taxon>Lactobacillales</taxon>
        <taxon>Enterococcaceae</taxon>
        <taxon>Enterococcus</taxon>
    </lineage>
</organism>
<dbReference type="PANTHER" id="PTHR30363">
    <property type="entry name" value="HTH-TYPE TRANSCRIPTIONAL REGULATOR SRLR-RELATED"/>
    <property type="match status" value="1"/>
</dbReference>
<accession>A0A179EWC5</accession>
<protein>
    <recommendedName>
        <fullName evidence="1">Lactose phosphotransferase system repressor</fullName>
    </recommendedName>
</protein>
<dbReference type="EMBL" id="BJUG01000012">
    <property type="protein sequence ID" value="GEK37831.1"/>
    <property type="molecule type" value="Genomic_DNA"/>
</dbReference>
<evidence type="ECO:0000259" key="7">
    <source>
        <dbReference type="PROSITE" id="PS51000"/>
    </source>
</evidence>
<dbReference type="InterPro" id="IPR036390">
    <property type="entry name" value="WH_DNA-bd_sf"/>
</dbReference>
<evidence type="ECO:0000256" key="4">
    <source>
        <dbReference type="ARBA" id="ARBA00023125"/>
    </source>
</evidence>
<feature type="domain" description="HTH deoR-type" evidence="7">
    <location>
        <begin position="3"/>
        <end position="58"/>
    </location>
</feature>
<dbReference type="InterPro" id="IPR050313">
    <property type="entry name" value="Carb_Metab_HTH_regulators"/>
</dbReference>
<reference evidence="9 10" key="1">
    <citation type="submission" date="2016-04" db="EMBL/GenBank/DDBJ databases">
        <title>Draft genome of an Enterococcus thailandicus strain isolated from bovine feces.</title>
        <authorList>
            <person name="Beukers A.G."/>
            <person name="Zaheer R."/>
            <person name="Goji N."/>
            <person name="Cook S.R."/>
            <person name="Amoako K."/>
            <person name="Chaves A.V."/>
            <person name="Ward M.P."/>
            <person name="Mcallister T.A."/>
        </authorList>
    </citation>
    <scope>NUCLEOTIDE SEQUENCE [LARGE SCALE GENOMIC DNA]</scope>
    <source>
        <strain evidence="9 10">F0711D 46</strain>
    </source>
</reference>
<dbReference type="GO" id="GO:0003700">
    <property type="term" value="F:DNA-binding transcription factor activity"/>
    <property type="evidence" value="ECO:0007669"/>
    <property type="project" value="InterPro"/>
</dbReference>
<dbReference type="InterPro" id="IPR036388">
    <property type="entry name" value="WH-like_DNA-bd_sf"/>
</dbReference>
<dbReference type="InterPro" id="IPR037171">
    <property type="entry name" value="NagB/RpiA_transferase-like"/>
</dbReference>
<dbReference type="Proteomes" id="UP000321361">
    <property type="component" value="Unassembled WGS sequence"/>
</dbReference>
<dbReference type="EMBL" id="LWMN01000001">
    <property type="protein sequence ID" value="OAQ57143.1"/>
    <property type="molecule type" value="Genomic_DNA"/>
</dbReference>
<reference evidence="8 11" key="2">
    <citation type="submission" date="2019-07" db="EMBL/GenBank/DDBJ databases">
        <title>Whole genome shotgun sequence of Enterococcus thailandicus NBRC 101867.</title>
        <authorList>
            <person name="Hosoyama A."/>
            <person name="Uohara A."/>
            <person name="Ohji S."/>
            <person name="Ichikawa N."/>
        </authorList>
    </citation>
    <scope>NUCLEOTIDE SEQUENCE [LARGE SCALE GENOMIC DNA]</scope>
    <source>
        <strain evidence="8 11">NBRC 101867</strain>
    </source>
</reference>
<sequence>MLKEERWNAIVALVDQKGTIKVSEIVERLSVSDMTVRRDLTELEEAGRLKRVHGGARSLNIYQHAELSHRDKQIINSEEKKEIAQKAVQLIKEDETIFLGPGTTIELLAEIMEFERLRVVTNCLPVFKTLSKKQGNLKVYLVGGEMRELTKSFFGEISNKALQDMHFHKAFFSSNAVKDDEVMTATIEEGQTQAIALDNSIERYLLIDSSKVGKQDFYSYYRLKDITAVVMNKDDYDTYQKLEKEVQVIV</sequence>
<dbReference type="InterPro" id="IPR001034">
    <property type="entry name" value="DeoR_HTH"/>
</dbReference>
<dbReference type="PROSITE" id="PS00894">
    <property type="entry name" value="HTH_DEOR_1"/>
    <property type="match status" value="1"/>
</dbReference>
<keyword evidence="5" id="KW-0804">Transcription</keyword>
<keyword evidence="10" id="KW-1185">Reference proteome</keyword>
<dbReference type="PROSITE" id="PS51000">
    <property type="entry name" value="HTH_DEOR_2"/>
    <property type="match status" value="1"/>
</dbReference>
<evidence type="ECO:0000313" key="9">
    <source>
        <dbReference type="EMBL" id="OAQ57143.1"/>
    </source>
</evidence>
<gene>
    <name evidence="8" type="primary">lacR</name>
    <name evidence="9" type="ORF">A6E74_01875</name>
    <name evidence="8" type="ORF">ETH01_21180</name>
</gene>
<keyword evidence="4" id="KW-0238">DNA-binding</keyword>
<evidence type="ECO:0000256" key="3">
    <source>
        <dbReference type="ARBA" id="ARBA00023015"/>
    </source>
</evidence>
<dbReference type="OrthoDB" id="9798651at2"/>
<dbReference type="Gene3D" id="1.10.10.10">
    <property type="entry name" value="Winged helix-like DNA-binding domain superfamily/Winged helix DNA-binding domain"/>
    <property type="match status" value="1"/>
</dbReference>
<evidence type="ECO:0000256" key="6">
    <source>
        <dbReference type="ARBA" id="ARBA00024937"/>
    </source>
</evidence>
<dbReference type="PRINTS" id="PR00037">
    <property type="entry name" value="HTHLACR"/>
</dbReference>
<evidence type="ECO:0000313" key="10">
    <source>
        <dbReference type="Proteomes" id="UP000078516"/>
    </source>
</evidence>
<dbReference type="SUPFAM" id="SSF46785">
    <property type="entry name" value="Winged helix' DNA-binding domain"/>
    <property type="match status" value="1"/>
</dbReference>
<dbReference type="Proteomes" id="UP000078516">
    <property type="component" value="Unassembled WGS sequence"/>
</dbReference>
<keyword evidence="2" id="KW-0678">Repressor</keyword>
<dbReference type="InterPro" id="IPR014036">
    <property type="entry name" value="DeoR-like_C"/>
</dbReference>
<dbReference type="SMART" id="SM00420">
    <property type="entry name" value="HTH_DEOR"/>
    <property type="match status" value="1"/>
</dbReference>
<evidence type="ECO:0000256" key="1">
    <source>
        <dbReference type="ARBA" id="ARBA00021390"/>
    </source>
</evidence>
<dbReference type="GO" id="GO:0003677">
    <property type="term" value="F:DNA binding"/>
    <property type="evidence" value="ECO:0007669"/>
    <property type="project" value="UniProtKB-KW"/>
</dbReference>
<evidence type="ECO:0000256" key="2">
    <source>
        <dbReference type="ARBA" id="ARBA00022491"/>
    </source>
</evidence>
<dbReference type="SUPFAM" id="SSF100950">
    <property type="entry name" value="NagB/RpiA/CoA transferase-like"/>
    <property type="match status" value="1"/>
</dbReference>
<comment type="function">
    <text evidence="6">Repressor of the lactose catabolism operon. Galactose-6-phosphate is the inducer.</text>
</comment>
<dbReference type="RefSeq" id="WP_067481213.1">
    <property type="nucleotide sequence ID" value="NZ_BJUG01000012.1"/>
</dbReference>
<dbReference type="AlphaFoldDB" id="A0A179EWC5"/>
<dbReference type="Pfam" id="PF08220">
    <property type="entry name" value="HTH_DeoR"/>
    <property type="match status" value="1"/>
</dbReference>
<dbReference type="Pfam" id="PF00455">
    <property type="entry name" value="DeoRC"/>
    <property type="match status" value="1"/>
</dbReference>
<evidence type="ECO:0000256" key="5">
    <source>
        <dbReference type="ARBA" id="ARBA00023163"/>
    </source>
</evidence>
<dbReference type="SMART" id="SM01134">
    <property type="entry name" value="DeoRC"/>
    <property type="match status" value="1"/>
</dbReference>
<comment type="caution">
    <text evidence="9">The sequence shown here is derived from an EMBL/GenBank/DDBJ whole genome shotgun (WGS) entry which is preliminary data.</text>
</comment>
<dbReference type="InterPro" id="IPR018356">
    <property type="entry name" value="Tscrpt_reg_HTH_DeoR_CS"/>
</dbReference>
<evidence type="ECO:0000313" key="8">
    <source>
        <dbReference type="EMBL" id="GEK37831.1"/>
    </source>
</evidence>
<dbReference type="PATRIC" id="fig|417368.6.peg.1248"/>
<proteinExistence type="predicted"/>
<evidence type="ECO:0000313" key="11">
    <source>
        <dbReference type="Proteomes" id="UP000321361"/>
    </source>
</evidence>
<dbReference type="Gene3D" id="3.40.50.1360">
    <property type="match status" value="1"/>
</dbReference>